<proteinExistence type="predicted"/>
<dbReference type="GeneID" id="106812045"/>
<evidence type="ECO:0000256" key="1">
    <source>
        <dbReference type="SAM" id="MobiDB-lite"/>
    </source>
</evidence>
<feature type="region of interest" description="Disordered" evidence="1">
    <location>
        <begin position="1"/>
        <end position="55"/>
    </location>
</feature>
<reference evidence="3" key="1">
    <citation type="submission" date="2025-08" db="UniProtKB">
        <authorList>
            <consortium name="RefSeq"/>
        </authorList>
    </citation>
    <scope>IDENTIFICATION</scope>
</reference>
<keyword evidence="2" id="KW-1185">Reference proteome</keyword>
<organism evidence="2 3">
    <name type="scientific">Priapulus caudatus</name>
    <name type="common">Priapulid worm</name>
    <dbReference type="NCBI Taxonomy" id="37621"/>
    <lineage>
        <taxon>Eukaryota</taxon>
        <taxon>Metazoa</taxon>
        <taxon>Ecdysozoa</taxon>
        <taxon>Scalidophora</taxon>
        <taxon>Priapulida</taxon>
        <taxon>Priapulimorpha</taxon>
        <taxon>Priapulimorphida</taxon>
        <taxon>Priapulidae</taxon>
        <taxon>Priapulus</taxon>
    </lineage>
</organism>
<feature type="non-terminal residue" evidence="3">
    <location>
        <position position="130"/>
    </location>
</feature>
<evidence type="ECO:0000313" key="2">
    <source>
        <dbReference type="Proteomes" id="UP000695022"/>
    </source>
</evidence>
<sequence>MPNKPKKEKANSKGPTINTKPNGKENTENVEEANKTNGKVIAPPNQTPAATQAAKVKYPAPAPVVKKDRRPSMSRFSISKNRELQKLPLLKGMSRPSRARLQCVSYIKGEVQRATYAGGKAQHITKINGE</sequence>
<gene>
    <name evidence="3" type="primary">LOC106812045</name>
</gene>
<dbReference type="Proteomes" id="UP000695022">
    <property type="component" value="Unplaced"/>
</dbReference>
<evidence type="ECO:0000313" key="3">
    <source>
        <dbReference type="RefSeq" id="XP_014671288.1"/>
    </source>
</evidence>
<name>A0ABM1EGG7_PRICU</name>
<feature type="compositionally biased region" description="Low complexity" evidence="1">
    <location>
        <begin position="42"/>
        <end position="55"/>
    </location>
</feature>
<accession>A0ABM1EGG7</accession>
<protein>
    <submittedName>
        <fullName evidence="3">Serine/threonine-protein phosphatase 2A 56 kDa regulatory subunit delta isoform-like</fullName>
    </submittedName>
</protein>
<dbReference type="RefSeq" id="XP_014671288.1">
    <property type="nucleotide sequence ID" value="XM_014815802.1"/>
</dbReference>